<reference evidence="1 2" key="1">
    <citation type="submission" date="2016-10" db="EMBL/GenBank/DDBJ databases">
        <authorList>
            <person name="de Groot N.N."/>
        </authorList>
    </citation>
    <scope>NUCLEOTIDE SEQUENCE [LARGE SCALE GENOMIC DNA]</scope>
    <source>
        <strain evidence="1 2">ICMP 14252</strain>
    </source>
</reference>
<gene>
    <name evidence="1" type="ORF">SAMN05216247_1362</name>
</gene>
<accession>A0A1H3V528</accession>
<dbReference type="Proteomes" id="UP000182902">
    <property type="component" value="Unassembled WGS sequence"/>
</dbReference>
<proteinExistence type="predicted"/>
<feature type="non-terminal residue" evidence="1">
    <location>
        <position position="1"/>
    </location>
</feature>
<dbReference type="EMBL" id="FNOX01000036">
    <property type="protein sequence ID" value="SDZ69707.1"/>
    <property type="molecule type" value="Genomic_DNA"/>
</dbReference>
<organism evidence="1 2">
    <name type="scientific">Pseudomonas salomonii</name>
    <dbReference type="NCBI Taxonomy" id="191391"/>
    <lineage>
        <taxon>Bacteria</taxon>
        <taxon>Pseudomonadati</taxon>
        <taxon>Pseudomonadota</taxon>
        <taxon>Gammaproteobacteria</taxon>
        <taxon>Pseudomonadales</taxon>
        <taxon>Pseudomonadaceae</taxon>
        <taxon>Pseudomonas</taxon>
    </lineage>
</organism>
<evidence type="ECO:0000313" key="2">
    <source>
        <dbReference type="Proteomes" id="UP000182902"/>
    </source>
</evidence>
<sequence>KAVTSTGVSAPEWESGLHGIGVESLSAQQAVTTYKRVNPLATVYPARVIQSCEELS</sequence>
<name>A0A1H3V528_9PSED</name>
<dbReference type="AlphaFoldDB" id="A0A1H3V528"/>
<protein>
    <submittedName>
        <fullName evidence="1">Uncharacterized protein</fullName>
    </submittedName>
</protein>
<evidence type="ECO:0000313" key="1">
    <source>
        <dbReference type="EMBL" id="SDZ69707.1"/>
    </source>
</evidence>